<organism evidence="1 2">
    <name type="scientific">Gloeomargarita lithophora Alchichica-D10</name>
    <dbReference type="NCBI Taxonomy" id="1188229"/>
    <lineage>
        <taxon>Bacteria</taxon>
        <taxon>Bacillati</taxon>
        <taxon>Cyanobacteriota</taxon>
        <taxon>Cyanophyceae</taxon>
        <taxon>Gloeomargaritales</taxon>
        <taxon>Gloeomargaritaceae</taxon>
        <taxon>Gloeomargarita</taxon>
    </lineage>
</organism>
<keyword evidence="2" id="KW-1185">Reference proteome</keyword>
<proteinExistence type="predicted"/>
<protein>
    <recommendedName>
        <fullName evidence="3">Lipid-A-disaccharide synthase</fullName>
    </recommendedName>
</protein>
<dbReference type="InterPro" id="IPR019994">
    <property type="entry name" value="Lipid-A-disac_synthase-rel_put"/>
</dbReference>
<dbReference type="NCBIfam" id="TIGR03492">
    <property type="entry name" value="lipid-A-disaccharide synthase-related protein"/>
    <property type="match status" value="1"/>
</dbReference>
<dbReference type="Proteomes" id="UP000180235">
    <property type="component" value="Chromosome"/>
</dbReference>
<reference evidence="1 2" key="1">
    <citation type="submission" date="2016-10" db="EMBL/GenBank/DDBJ databases">
        <title>Description of Gloeomargarita lithophora gen. nov., sp. nov., a thylakoid-bearing basal-branching cyanobacterium with intracellular carbonates, and proposal for Gloeomargaritales ord. nov.</title>
        <authorList>
            <person name="Moreira D."/>
            <person name="Tavera R."/>
            <person name="Benzerara K."/>
            <person name="Skouri-Panet F."/>
            <person name="Couradeau E."/>
            <person name="Gerard E."/>
            <person name="Loussert C."/>
            <person name="Novelo E."/>
            <person name="Zivanovic Y."/>
            <person name="Lopez-Garcia P."/>
        </authorList>
    </citation>
    <scope>NUCLEOTIDE SEQUENCE [LARGE SCALE GENOMIC DNA]</scope>
    <source>
        <strain evidence="1 2">D10</strain>
    </source>
</reference>
<evidence type="ECO:0000313" key="2">
    <source>
        <dbReference type="Proteomes" id="UP000180235"/>
    </source>
</evidence>
<dbReference type="PANTHER" id="PTHR39517">
    <property type="entry name" value="SLL0192 PROTEIN"/>
    <property type="match status" value="1"/>
</dbReference>
<dbReference type="KEGG" id="glt:GlitD10_1532"/>
<sequence length="403" mass="43994">MGFSIEDGDYLAPMKTILLLSNGHGEDLNASLIAQACQNLGARVLALPLVGAGQAYQRWGIPIIAPTRTLPSGGIFYMNTWLLVRDVLGGLLRLTWQQWRALQRVAATCDLLVAVGDGVPLSFARLSGRPYAAFIVSTSSYYEGELKLPGLTWWGLTASRCRRVFTRDEYTAQQLQKLGMQHATFAGYPIMDGLEPTGVPLDGSNHYPIIALLPGSRLPEAVENLQLLLGFCKYLFALRPQVQVWTALVSSFTDELLVQLATKQGWQYQGMQLLCPAGIVHCSYDRFVDILQASRVVVGMAGTAIEQAVGLGKPVVQIPGRGPQFTYRFAEAQMRLLGGSVQTVGKAPAGTSELRLAAEWVNRVIDDRDYLVQCFDNGRERVGRGGGAIGIAQELHRLTLGLM</sequence>
<dbReference type="AlphaFoldDB" id="A0A1J0AD68"/>
<evidence type="ECO:0008006" key="3">
    <source>
        <dbReference type="Google" id="ProtNLM"/>
    </source>
</evidence>
<dbReference type="STRING" id="1188229.GlitD10_1532"/>
<evidence type="ECO:0000313" key="1">
    <source>
        <dbReference type="EMBL" id="APB33855.1"/>
    </source>
</evidence>
<accession>A0A1J0AD68</accession>
<gene>
    <name evidence="1" type="ORF">GlitD10_1532</name>
</gene>
<dbReference type="PANTHER" id="PTHR39517:SF1">
    <property type="entry name" value="LIPID-A-DISACCHARIDE SYNTHASE"/>
    <property type="match status" value="1"/>
</dbReference>
<dbReference type="SUPFAM" id="SSF53756">
    <property type="entry name" value="UDP-Glycosyltransferase/glycogen phosphorylase"/>
    <property type="match status" value="1"/>
</dbReference>
<name>A0A1J0AD68_9CYAN</name>
<dbReference type="EMBL" id="CP017675">
    <property type="protein sequence ID" value="APB33855.1"/>
    <property type="molecule type" value="Genomic_DNA"/>
</dbReference>